<dbReference type="Gene3D" id="1.10.10.60">
    <property type="entry name" value="Homeodomain-like"/>
    <property type="match status" value="2"/>
</dbReference>
<gene>
    <name evidence="5" type="ORF">GGQ66_003809</name>
</gene>
<dbReference type="Pfam" id="PF12833">
    <property type="entry name" value="HTH_18"/>
    <property type="match status" value="1"/>
</dbReference>
<dbReference type="EMBL" id="JACIDU010000018">
    <property type="protein sequence ID" value="MBB4105222.1"/>
    <property type="molecule type" value="Genomic_DNA"/>
</dbReference>
<dbReference type="SMART" id="SM00342">
    <property type="entry name" value="HTH_ARAC"/>
    <property type="match status" value="1"/>
</dbReference>
<dbReference type="InterPro" id="IPR018060">
    <property type="entry name" value="HTH_AraC"/>
</dbReference>
<dbReference type="Proteomes" id="UP000584824">
    <property type="component" value="Unassembled WGS sequence"/>
</dbReference>
<dbReference type="SUPFAM" id="SSF46689">
    <property type="entry name" value="Homeodomain-like"/>
    <property type="match status" value="1"/>
</dbReference>
<keyword evidence="6" id="KW-1185">Reference proteome</keyword>
<reference evidence="5 6" key="1">
    <citation type="submission" date="2020-08" db="EMBL/GenBank/DDBJ databases">
        <title>Genomic Encyclopedia of Type Strains, Phase IV (KMG-IV): sequencing the most valuable type-strain genomes for metagenomic binning, comparative biology and taxonomic classification.</title>
        <authorList>
            <person name="Goeker M."/>
        </authorList>
    </citation>
    <scope>NUCLEOTIDE SEQUENCE [LARGE SCALE GENOMIC DNA]</scope>
    <source>
        <strain evidence="5 6">DSM 26385</strain>
    </source>
</reference>
<proteinExistence type="predicted"/>
<evidence type="ECO:0000259" key="4">
    <source>
        <dbReference type="PROSITE" id="PS01124"/>
    </source>
</evidence>
<evidence type="ECO:0000256" key="2">
    <source>
        <dbReference type="ARBA" id="ARBA00023125"/>
    </source>
</evidence>
<dbReference type="InterPro" id="IPR009057">
    <property type="entry name" value="Homeodomain-like_sf"/>
</dbReference>
<dbReference type="InterPro" id="IPR053142">
    <property type="entry name" value="PchR_regulatory_protein"/>
</dbReference>
<dbReference type="InterPro" id="IPR018062">
    <property type="entry name" value="HTH_AraC-typ_CS"/>
</dbReference>
<evidence type="ECO:0000313" key="6">
    <source>
        <dbReference type="Proteomes" id="UP000584824"/>
    </source>
</evidence>
<dbReference type="GO" id="GO:0003700">
    <property type="term" value="F:DNA-binding transcription factor activity"/>
    <property type="evidence" value="ECO:0007669"/>
    <property type="project" value="InterPro"/>
</dbReference>
<evidence type="ECO:0000313" key="5">
    <source>
        <dbReference type="EMBL" id="MBB4105222.1"/>
    </source>
</evidence>
<sequence>MTKPFRWGRFSEFVDAGIVEDRNLAQDDNGAFRFTAKQLSGDEGSGRLLYVDAPDIRVLVADCSFQGDRQYEVYDDGLFRFHFGFDVSIETWLGDSGLPEIAENAAGVLMASPDELMKERVPGGRHQSFVTIACRPAWLEDFFGVRIQDHLTQPDEDYVHHPLNFTANLRGATQAILNRRAAARLDAAFITTKAQEIILATVDGVAQKRRVERQRLTSTDIAAIRSARMLLEESLHAPPDIRTLSRRIGINRTKLFYGFKRLYGTSTVQFIDGLRMNKARRLLLETDMSVSQVAAEVGYGFAANFSTRFKNHFGQSPRTLRREQP</sequence>
<accession>A0A7W6K503</accession>
<organism evidence="5 6">
    <name type="scientific">Allorhizobium borbori</name>
    <dbReference type="NCBI Taxonomy" id="485907"/>
    <lineage>
        <taxon>Bacteria</taxon>
        <taxon>Pseudomonadati</taxon>
        <taxon>Pseudomonadota</taxon>
        <taxon>Alphaproteobacteria</taxon>
        <taxon>Hyphomicrobiales</taxon>
        <taxon>Rhizobiaceae</taxon>
        <taxon>Rhizobium/Agrobacterium group</taxon>
        <taxon>Allorhizobium</taxon>
    </lineage>
</organism>
<dbReference type="PROSITE" id="PS01124">
    <property type="entry name" value="HTH_ARAC_FAMILY_2"/>
    <property type="match status" value="1"/>
</dbReference>
<name>A0A7W6K503_9HYPH</name>
<dbReference type="GO" id="GO:0043565">
    <property type="term" value="F:sequence-specific DNA binding"/>
    <property type="evidence" value="ECO:0007669"/>
    <property type="project" value="InterPro"/>
</dbReference>
<dbReference type="PANTHER" id="PTHR47893">
    <property type="entry name" value="REGULATORY PROTEIN PCHR"/>
    <property type="match status" value="1"/>
</dbReference>
<keyword evidence="3" id="KW-0804">Transcription</keyword>
<dbReference type="PANTHER" id="PTHR47893:SF1">
    <property type="entry name" value="REGULATORY PROTEIN PCHR"/>
    <property type="match status" value="1"/>
</dbReference>
<protein>
    <submittedName>
        <fullName evidence="5">AraC-like DNA-binding protein</fullName>
    </submittedName>
</protein>
<comment type="caution">
    <text evidence="5">The sequence shown here is derived from an EMBL/GenBank/DDBJ whole genome shotgun (WGS) entry which is preliminary data.</text>
</comment>
<dbReference type="PROSITE" id="PS00041">
    <property type="entry name" value="HTH_ARAC_FAMILY_1"/>
    <property type="match status" value="1"/>
</dbReference>
<evidence type="ECO:0000256" key="3">
    <source>
        <dbReference type="ARBA" id="ARBA00023163"/>
    </source>
</evidence>
<feature type="domain" description="HTH araC/xylS-type" evidence="4">
    <location>
        <begin position="225"/>
        <end position="323"/>
    </location>
</feature>
<dbReference type="AlphaFoldDB" id="A0A7W6K503"/>
<evidence type="ECO:0000256" key="1">
    <source>
        <dbReference type="ARBA" id="ARBA00023015"/>
    </source>
</evidence>
<keyword evidence="1" id="KW-0805">Transcription regulation</keyword>
<dbReference type="RefSeq" id="WP_183794512.1">
    <property type="nucleotide sequence ID" value="NZ_JACIDU010000018.1"/>
</dbReference>
<keyword evidence="2 5" id="KW-0238">DNA-binding</keyword>